<name>S5TH50_9CORY</name>
<evidence type="ECO:0000313" key="3">
    <source>
        <dbReference type="EMBL" id="AGS34261.1"/>
    </source>
</evidence>
<dbReference type="AlphaFoldDB" id="S5TH50"/>
<protein>
    <recommendedName>
        <fullName evidence="5">Secreted protein</fullName>
    </recommendedName>
</protein>
<keyword evidence="4" id="KW-1185">Reference proteome</keyword>
<dbReference type="KEGG" id="cmd:B841_03890"/>
<dbReference type="EMBL" id="CP003924">
    <property type="protein sequence ID" value="AGS34261.1"/>
    <property type="molecule type" value="Genomic_DNA"/>
</dbReference>
<dbReference type="HOGENOM" id="CLU_793915_0_0_11"/>
<sequence>MKKLVTAVLAGLTLTLTACGEEGDPPPTSTTEAAETTTEAASGIQDLILGETMTVTRCGGDIPCEIDITLSQATLTETCPHGVSYPDMQAMDPEGSLYLTFEGEFHVIDSQTNFSVAETDFTAVDPEGYATSNLIAYDCENLGVDKNLSNPVDPGLKRSGQLILAIPDNTETVRFTQYWDPVTYEFDVTDLDVEPGAGERPLPASASTTSAGLEEATEPTSESMEPSGDAGEANSASIWNEPGIGYNCAATDAWTDDPANCTAANLGGDPAYDIHWGPDAASPANDPTQDLSNIPYSEGGTCPAYRCGYGTDAEGNDLNQEKADSHAWWNECVAANTAEYCRANDPWQQ</sequence>
<gene>
    <name evidence="3" type="ORF">B841_03890</name>
</gene>
<reference evidence="3 4" key="1">
    <citation type="submission" date="2012-11" db="EMBL/GenBank/DDBJ databases">
        <title>The complete genome sequence of Corynebacterium maris Coryn-1 (=DSM 45190).</title>
        <authorList>
            <person name="Schaffert L."/>
            <person name="Albersmeier A."/>
            <person name="Kalinowski J."/>
            <person name="Ruckert C."/>
        </authorList>
    </citation>
    <scope>NUCLEOTIDE SEQUENCE [LARGE SCALE GENOMIC DNA]</scope>
    <source>
        <strain evidence="4">Coryn-1</strain>
    </source>
</reference>
<proteinExistence type="predicted"/>
<dbReference type="Proteomes" id="UP000015388">
    <property type="component" value="Chromosome"/>
</dbReference>
<evidence type="ECO:0000313" key="4">
    <source>
        <dbReference type="Proteomes" id="UP000015388"/>
    </source>
</evidence>
<feature type="chain" id="PRO_5039184927" description="Secreted protein" evidence="2">
    <location>
        <begin position="21"/>
        <end position="349"/>
    </location>
</feature>
<evidence type="ECO:0000256" key="2">
    <source>
        <dbReference type="SAM" id="SignalP"/>
    </source>
</evidence>
<feature type="signal peptide" evidence="2">
    <location>
        <begin position="1"/>
        <end position="20"/>
    </location>
</feature>
<dbReference type="PROSITE" id="PS51257">
    <property type="entry name" value="PROKAR_LIPOPROTEIN"/>
    <property type="match status" value="1"/>
</dbReference>
<feature type="region of interest" description="Disordered" evidence="1">
    <location>
        <begin position="193"/>
        <end position="236"/>
    </location>
</feature>
<dbReference type="RefSeq" id="WP_020934194.1">
    <property type="nucleotide sequence ID" value="NC_021915.1"/>
</dbReference>
<evidence type="ECO:0000256" key="1">
    <source>
        <dbReference type="SAM" id="MobiDB-lite"/>
    </source>
</evidence>
<keyword evidence="2" id="KW-0732">Signal</keyword>
<accession>S5TH50</accession>
<organism evidence="3 4">
    <name type="scientific">Corynebacterium maris DSM 45190</name>
    <dbReference type="NCBI Taxonomy" id="1224163"/>
    <lineage>
        <taxon>Bacteria</taxon>
        <taxon>Bacillati</taxon>
        <taxon>Actinomycetota</taxon>
        <taxon>Actinomycetes</taxon>
        <taxon>Mycobacteriales</taxon>
        <taxon>Corynebacteriaceae</taxon>
        <taxon>Corynebacterium</taxon>
    </lineage>
</organism>
<evidence type="ECO:0008006" key="5">
    <source>
        <dbReference type="Google" id="ProtNLM"/>
    </source>
</evidence>